<dbReference type="RefSeq" id="WP_203655357.1">
    <property type="nucleotide sequence ID" value="NZ_BONR01000003.1"/>
</dbReference>
<proteinExistence type="predicted"/>
<evidence type="ECO:0000313" key="3">
    <source>
        <dbReference type="Proteomes" id="UP000652354"/>
    </source>
</evidence>
<name>A0A919Q5Q6_9MICO</name>
<keyword evidence="3" id="KW-1185">Reference proteome</keyword>
<dbReference type="PROSITE" id="PS51257">
    <property type="entry name" value="PROKAR_LIPOPROTEIN"/>
    <property type="match status" value="1"/>
</dbReference>
<protein>
    <recommendedName>
        <fullName evidence="4">Lipoprotein</fullName>
    </recommendedName>
</protein>
<gene>
    <name evidence="2" type="ORF">Dac01nite_15050</name>
</gene>
<comment type="caution">
    <text evidence="2">The sequence shown here is derived from an EMBL/GenBank/DDBJ whole genome shotgun (WGS) entry which is preliminary data.</text>
</comment>
<evidence type="ECO:0000313" key="2">
    <source>
        <dbReference type="EMBL" id="GIG54753.1"/>
    </source>
</evidence>
<evidence type="ECO:0000256" key="1">
    <source>
        <dbReference type="SAM" id="MobiDB-lite"/>
    </source>
</evidence>
<organism evidence="2 3">
    <name type="scientific">Demequina activiva</name>
    <dbReference type="NCBI Taxonomy" id="1582364"/>
    <lineage>
        <taxon>Bacteria</taxon>
        <taxon>Bacillati</taxon>
        <taxon>Actinomycetota</taxon>
        <taxon>Actinomycetes</taxon>
        <taxon>Micrococcales</taxon>
        <taxon>Demequinaceae</taxon>
        <taxon>Demequina</taxon>
    </lineage>
</organism>
<accession>A0A919Q5Q6</accession>
<sequence length="236" mass="24757">MTPQHRTFARSWWAVPTAAALILTGCSGDADGDGDPTATVAPTADETSTPTSVPSPDPDVDSSGDPTAGAQDAEGMASVGTAVATIAIELPEDWQYEGTYGDGTRPYAVLVDASQPFDLSEPGSDAYRDSVWVHVETYRVGEETPYGGPAPEDASQLASLLEEGRGGDAAVIDGRDVPLVHLVTEDEEGRRADELFALHGDVWILARPSNVDVDGYVDGSAEGDVLHTILESSEIK</sequence>
<evidence type="ECO:0008006" key="4">
    <source>
        <dbReference type="Google" id="ProtNLM"/>
    </source>
</evidence>
<reference evidence="2" key="1">
    <citation type="submission" date="2021-01" db="EMBL/GenBank/DDBJ databases">
        <title>Whole genome shotgun sequence of Demequina activiva NBRC 110675.</title>
        <authorList>
            <person name="Komaki H."/>
            <person name="Tamura T."/>
        </authorList>
    </citation>
    <scope>NUCLEOTIDE SEQUENCE</scope>
    <source>
        <strain evidence="2">NBRC 110675</strain>
    </source>
</reference>
<dbReference type="EMBL" id="BONR01000003">
    <property type="protein sequence ID" value="GIG54753.1"/>
    <property type="molecule type" value="Genomic_DNA"/>
</dbReference>
<dbReference type="Proteomes" id="UP000652354">
    <property type="component" value="Unassembled WGS sequence"/>
</dbReference>
<dbReference type="AlphaFoldDB" id="A0A919Q5Q6"/>
<feature type="region of interest" description="Disordered" evidence="1">
    <location>
        <begin position="29"/>
        <end position="75"/>
    </location>
</feature>